<organism evidence="1 2">
    <name type="scientific">Spirosoma endophyticum</name>
    <dbReference type="NCBI Taxonomy" id="662367"/>
    <lineage>
        <taxon>Bacteria</taxon>
        <taxon>Pseudomonadati</taxon>
        <taxon>Bacteroidota</taxon>
        <taxon>Cytophagia</taxon>
        <taxon>Cytophagales</taxon>
        <taxon>Cytophagaceae</taxon>
        <taxon>Spirosoma</taxon>
    </lineage>
</organism>
<dbReference type="RefSeq" id="WP_093831947.1">
    <property type="nucleotide sequence ID" value="NZ_FOLQ01000015.1"/>
</dbReference>
<sequence length="281" mass="32718">MGANTLIGWAKHSFNPWKGCEMKSRGCARCYMFRHANRWGQDPTLVSRSSEDVWKSPYRWNRQLQGNEPVKDRIVFMNSMSDFFIPHADAWREEVYPILEQTSKLLYLILTKYPERVMNRLPQNWSTKDHPNGYPHVIIGTSVEDQKAADLRIPELINIRANYKVISFEPLLGPIDLNPFLQPSTSASSKRLPFDWAILGGESGYKTRQPGKKDFRYRRCQLEWLISLRDQLEAAGIPVFVKQLGSHLAHEFKLSAKAGQHVEEWEQLSWRFPQDYLTVTH</sequence>
<evidence type="ECO:0000313" key="2">
    <source>
        <dbReference type="Proteomes" id="UP000198598"/>
    </source>
</evidence>
<dbReference type="OrthoDB" id="9787478at2"/>
<accession>A0A1I2BIN9</accession>
<proteinExistence type="predicted"/>
<dbReference type="AlphaFoldDB" id="A0A1I2BIN9"/>
<dbReference type="STRING" id="662367.SAMN05216167_11591"/>
<dbReference type="Pfam" id="PF07505">
    <property type="entry name" value="DUF5131"/>
    <property type="match status" value="1"/>
</dbReference>
<protein>
    <submittedName>
        <fullName evidence="1">Protein gp37</fullName>
    </submittedName>
</protein>
<name>A0A1I2BIN9_9BACT</name>
<dbReference type="InterPro" id="IPR011101">
    <property type="entry name" value="DUF5131"/>
</dbReference>
<dbReference type="EMBL" id="FOLQ01000015">
    <property type="protein sequence ID" value="SFE55060.1"/>
    <property type="molecule type" value="Genomic_DNA"/>
</dbReference>
<dbReference type="Proteomes" id="UP000198598">
    <property type="component" value="Unassembled WGS sequence"/>
</dbReference>
<evidence type="ECO:0000313" key="1">
    <source>
        <dbReference type="EMBL" id="SFE55060.1"/>
    </source>
</evidence>
<gene>
    <name evidence="1" type="ORF">SAMN05216167_11591</name>
</gene>
<reference evidence="1 2" key="1">
    <citation type="submission" date="2016-10" db="EMBL/GenBank/DDBJ databases">
        <authorList>
            <person name="de Groot N.N."/>
        </authorList>
    </citation>
    <scope>NUCLEOTIDE SEQUENCE [LARGE SCALE GENOMIC DNA]</scope>
    <source>
        <strain evidence="1 2">DSM 26130</strain>
    </source>
</reference>
<keyword evidence="2" id="KW-1185">Reference proteome</keyword>